<evidence type="ECO:0000313" key="2">
    <source>
        <dbReference type="Proteomes" id="UP001060215"/>
    </source>
</evidence>
<proteinExistence type="predicted"/>
<organism evidence="1 2">
    <name type="scientific">Camellia lanceoleosa</name>
    <dbReference type="NCBI Taxonomy" id="1840588"/>
    <lineage>
        <taxon>Eukaryota</taxon>
        <taxon>Viridiplantae</taxon>
        <taxon>Streptophyta</taxon>
        <taxon>Embryophyta</taxon>
        <taxon>Tracheophyta</taxon>
        <taxon>Spermatophyta</taxon>
        <taxon>Magnoliopsida</taxon>
        <taxon>eudicotyledons</taxon>
        <taxon>Gunneridae</taxon>
        <taxon>Pentapetalae</taxon>
        <taxon>asterids</taxon>
        <taxon>Ericales</taxon>
        <taxon>Theaceae</taxon>
        <taxon>Camellia</taxon>
    </lineage>
</organism>
<protein>
    <submittedName>
        <fullName evidence="1">Uncharacterized protein</fullName>
    </submittedName>
</protein>
<gene>
    <name evidence="1" type="ORF">LOK49_LG07G01254</name>
</gene>
<dbReference type="EMBL" id="CM045764">
    <property type="protein sequence ID" value="KAI8008492.1"/>
    <property type="molecule type" value="Genomic_DNA"/>
</dbReference>
<comment type="caution">
    <text evidence="1">The sequence shown here is derived from an EMBL/GenBank/DDBJ whole genome shotgun (WGS) entry which is preliminary data.</text>
</comment>
<reference evidence="1 2" key="1">
    <citation type="journal article" date="2022" name="Plant J.">
        <title>Chromosome-level genome of Camellia lanceoleosa provides a valuable resource for understanding genome evolution and self-incompatibility.</title>
        <authorList>
            <person name="Gong W."/>
            <person name="Xiao S."/>
            <person name="Wang L."/>
            <person name="Liao Z."/>
            <person name="Chang Y."/>
            <person name="Mo W."/>
            <person name="Hu G."/>
            <person name="Li W."/>
            <person name="Zhao G."/>
            <person name="Zhu H."/>
            <person name="Hu X."/>
            <person name="Ji K."/>
            <person name="Xiang X."/>
            <person name="Song Q."/>
            <person name="Yuan D."/>
            <person name="Jin S."/>
            <person name="Zhang L."/>
        </authorList>
    </citation>
    <scope>NUCLEOTIDE SEQUENCE [LARGE SCALE GENOMIC DNA]</scope>
    <source>
        <strain evidence="1">SQ_2022a</strain>
    </source>
</reference>
<sequence length="192" mass="22531">MVRWMVFLASWSPPSLLMGYDDMDTSSSNLRPWLFTGRLWCLVRISGAAAYFSSHHRWVYKFQCIIFSVSPAMGLFFHVCQSFFLRVFLWLCLNMKFWSYMGLPRYPAQQQRRPRQMKFAEVGSGSTAKKEFSQLAKRRRHHRKKITRENDFDDDEQYGENPSSLSRRASLVERKSLLPAVAASTRPGCRLR</sequence>
<name>A0ACC0H4Q1_9ERIC</name>
<evidence type="ECO:0000313" key="1">
    <source>
        <dbReference type="EMBL" id="KAI8008492.1"/>
    </source>
</evidence>
<accession>A0ACC0H4Q1</accession>
<dbReference type="Proteomes" id="UP001060215">
    <property type="component" value="Chromosome 7"/>
</dbReference>
<keyword evidence="2" id="KW-1185">Reference proteome</keyword>